<dbReference type="SMART" id="SM00028">
    <property type="entry name" value="TPR"/>
    <property type="match status" value="3"/>
</dbReference>
<dbReference type="Gene3D" id="1.25.40.10">
    <property type="entry name" value="Tetratricopeptide repeat domain"/>
    <property type="match status" value="1"/>
</dbReference>
<proteinExistence type="predicted"/>
<dbReference type="OrthoDB" id="9766710at2"/>
<dbReference type="InterPro" id="IPR011990">
    <property type="entry name" value="TPR-like_helical_dom_sf"/>
</dbReference>
<feature type="repeat" description="TPR" evidence="1">
    <location>
        <begin position="399"/>
        <end position="432"/>
    </location>
</feature>
<keyword evidence="1" id="KW-0802">TPR repeat</keyword>
<accession>A0A246K6J5</accession>
<keyword evidence="3" id="KW-1185">Reference proteome</keyword>
<dbReference type="EMBL" id="NISJ01000001">
    <property type="protein sequence ID" value="OWR01631.1"/>
    <property type="molecule type" value="Genomic_DNA"/>
</dbReference>
<name>A0A246K6J5_9SPHN</name>
<comment type="caution">
    <text evidence="2">The sequence shown here is derived from an EMBL/GenBank/DDBJ whole genome shotgun (WGS) entry which is preliminary data.</text>
</comment>
<evidence type="ECO:0000313" key="3">
    <source>
        <dbReference type="Proteomes" id="UP000197097"/>
    </source>
</evidence>
<gene>
    <name evidence="2" type="ORF">CDQ91_03465</name>
</gene>
<sequence length="486" mass="52238">MLEQAIAAGDLPAARSAALQLWQAGDRRFDAQLVLLVDAMHRSDWKAAREYIGGRADKTGGDVMSRLIQPAINAWIDLGLREKAPERYLLIANARGRPEPAMALEAAIVQLVTKRPAEAVALTDDIILTDRTSQLTALRLAATLDKAGEADAAKRLRGRIALASGEREDPSLLLPDQAVVTPREGAAHWLGMLADGFARIPNGGPKIPMLFAHAAYWLNDRDWTARSALVEALDRDGQAPAAAALLASKGAALPPVLQMRRAELMADAGDMTGAAKLAEAAVAGDAPARSLLVRFADIARRSDDKAAAARAYAQIEATLGEGDGEQALRGTLLIARAELLLQSGDWDAAQPLIEKAVALRPNDASVLNFAGYSAIERRKDVKQSLARIETAWNAEPQSPSITDSLGWAYFLTGRADEAVPLLEKAQSGEPDNAVIVEHLGDAYWHVGRKFQARYTWRAATLLAEEDMAARLEAKLRDGLTPETMAP</sequence>
<dbReference type="Proteomes" id="UP000197097">
    <property type="component" value="Unassembled WGS sequence"/>
</dbReference>
<protein>
    <submittedName>
        <fullName evidence="2">Uncharacterized protein</fullName>
    </submittedName>
</protein>
<reference evidence="2 3" key="1">
    <citation type="journal article" date="2002" name="Int. J. Syst. Evol. Microbiol.">
        <title>Sphingopyxis witflariensis sp. nov., isolated from activated sludge.</title>
        <authorList>
            <person name="Kampfer P."/>
            <person name="Witzenberger R."/>
            <person name="Denner E.B."/>
            <person name="Busse H.J."/>
            <person name="Neef A."/>
        </authorList>
    </citation>
    <scope>NUCLEOTIDE SEQUENCE [LARGE SCALE GENOMIC DNA]</scope>
    <source>
        <strain evidence="2 3">DSM 14551</strain>
    </source>
</reference>
<evidence type="ECO:0000256" key="1">
    <source>
        <dbReference type="PROSITE-ProRule" id="PRU00339"/>
    </source>
</evidence>
<dbReference type="InterPro" id="IPR019734">
    <property type="entry name" value="TPR_rpt"/>
</dbReference>
<feature type="repeat" description="TPR" evidence="1">
    <location>
        <begin position="330"/>
        <end position="363"/>
    </location>
</feature>
<dbReference type="PROSITE" id="PS50005">
    <property type="entry name" value="TPR"/>
    <property type="match status" value="2"/>
</dbReference>
<evidence type="ECO:0000313" key="2">
    <source>
        <dbReference type="EMBL" id="OWR01631.1"/>
    </source>
</evidence>
<dbReference type="SUPFAM" id="SSF48452">
    <property type="entry name" value="TPR-like"/>
    <property type="match status" value="2"/>
</dbReference>
<dbReference type="AlphaFoldDB" id="A0A246K6J5"/>
<organism evidence="2 3">
    <name type="scientific">Sphingopyxis witflariensis</name>
    <dbReference type="NCBI Taxonomy" id="173675"/>
    <lineage>
        <taxon>Bacteria</taxon>
        <taxon>Pseudomonadati</taxon>
        <taxon>Pseudomonadota</taxon>
        <taxon>Alphaproteobacteria</taxon>
        <taxon>Sphingomonadales</taxon>
        <taxon>Sphingomonadaceae</taxon>
        <taxon>Sphingopyxis</taxon>
    </lineage>
</organism>